<proteinExistence type="predicted"/>
<keyword evidence="2" id="KW-1185">Reference proteome</keyword>
<dbReference type="Proteomes" id="UP000193920">
    <property type="component" value="Unassembled WGS sequence"/>
</dbReference>
<evidence type="ECO:0000313" key="2">
    <source>
        <dbReference type="Proteomes" id="UP000193920"/>
    </source>
</evidence>
<protein>
    <submittedName>
        <fullName evidence="1">Uncharacterized protein</fullName>
    </submittedName>
</protein>
<organism evidence="1 2">
    <name type="scientific">Neocallimastix californiae</name>
    <dbReference type="NCBI Taxonomy" id="1754190"/>
    <lineage>
        <taxon>Eukaryota</taxon>
        <taxon>Fungi</taxon>
        <taxon>Fungi incertae sedis</taxon>
        <taxon>Chytridiomycota</taxon>
        <taxon>Chytridiomycota incertae sedis</taxon>
        <taxon>Neocallimastigomycetes</taxon>
        <taxon>Neocallimastigales</taxon>
        <taxon>Neocallimastigaceae</taxon>
        <taxon>Neocallimastix</taxon>
    </lineage>
</organism>
<name>A0A1Y2BTI9_9FUNG</name>
<accession>A0A1Y2BTI9</accession>
<sequence length="156" mass="18232">MSSVFKVICQKNEQGEYCPLSKLQMYKPISFEKITDTYFEYNIPNKENFIKAIEDSCESKKCYETYYEYMSINYINDDKERLTQIVKEENPNETQYEKITKYELNAFLILSEEKCKTQANSKSSSTNSQESSSFKINAYSGLVLESVFLILISLLL</sequence>
<gene>
    <name evidence="1" type="ORF">LY90DRAFT_704498</name>
</gene>
<dbReference type="AlphaFoldDB" id="A0A1Y2BTI9"/>
<reference evidence="1 2" key="1">
    <citation type="submission" date="2016-08" db="EMBL/GenBank/DDBJ databases">
        <title>A Parts List for Fungal Cellulosomes Revealed by Comparative Genomics.</title>
        <authorList>
            <consortium name="DOE Joint Genome Institute"/>
            <person name="Haitjema C.H."/>
            <person name="Gilmore S.P."/>
            <person name="Henske J.K."/>
            <person name="Solomon K.V."/>
            <person name="De Groot R."/>
            <person name="Kuo A."/>
            <person name="Mondo S.J."/>
            <person name="Salamov A.A."/>
            <person name="Labutti K."/>
            <person name="Zhao Z."/>
            <person name="Chiniquy J."/>
            <person name="Barry K."/>
            <person name="Brewer H.M."/>
            <person name="Purvine S.O."/>
            <person name="Wright A.T."/>
            <person name="Boxma B."/>
            <person name="Van Alen T."/>
            <person name="Hackstein J.H."/>
            <person name="Baker S.E."/>
            <person name="Grigoriev I.V."/>
            <person name="O'Malley M.A."/>
        </authorList>
    </citation>
    <scope>NUCLEOTIDE SEQUENCE [LARGE SCALE GENOMIC DNA]</scope>
    <source>
        <strain evidence="1 2">G1</strain>
    </source>
</reference>
<comment type="caution">
    <text evidence="1">The sequence shown here is derived from an EMBL/GenBank/DDBJ whole genome shotgun (WGS) entry which is preliminary data.</text>
</comment>
<dbReference type="EMBL" id="MCOG01000138">
    <property type="protein sequence ID" value="ORY38068.1"/>
    <property type="molecule type" value="Genomic_DNA"/>
</dbReference>
<evidence type="ECO:0000313" key="1">
    <source>
        <dbReference type="EMBL" id="ORY38068.1"/>
    </source>
</evidence>